<dbReference type="Gene3D" id="3.30.450.20">
    <property type="entry name" value="PAS domain"/>
    <property type="match status" value="2"/>
</dbReference>
<evidence type="ECO:0000256" key="6">
    <source>
        <dbReference type="ARBA" id="ARBA00022741"/>
    </source>
</evidence>
<dbReference type="InterPro" id="IPR032834">
    <property type="entry name" value="NatK-like_C"/>
</dbReference>
<evidence type="ECO:0000256" key="12">
    <source>
        <dbReference type="SAM" id="Phobius"/>
    </source>
</evidence>
<dbReference type="RefSeq" id="WP_172230691.1">
    <property type="nucleotide sequence ID" value="NZ_CP035946.1"/>
</dbReference>
<dbReference type="Pfam" id="PF14501">
    <property type="entry name" value="HATPase_c_5"/>
    <property type="match status" value="1"/>
</dbReference>
<dbReference type="Pfam" id="PF17203">
    <property type="entry name" value="sCache_3_2"/>
    <property type="match status" value="1"/>
</dbReference>
<dbReference type="CDD" id="cd00130">
    <property type="entry name" value="PAS"/>
    <property type="match status" value="1"/>
</dbReference>
<proteinExistence type="predicted"/>
<dbReference type="Gene3D" id="3.30.565.10">
    <property type="entry name" value="Histidine kinase-like ATPase, C-terminal domain"/>
    <property type="match status" value="1"/>
</dbReference>
<evidence type="ECO:0000256" key="11">
    <source>
        <dbReference type="ARBA" id="ARBA00023136"/>
    </source>
</evidence>
<evidence type="ECO:0000256" key="10">
    <source>
        <dbReference type="ARBA" id="ARBA00023012"/>
    </source>
</evidence>
<evidence type="ECO:0000256" key="5">
    <source>
        <dbReference type="ARBA" id="ARBA00022692"/>
    </source>
</evidence>
<evidence type="ECO:0000313" key="15">
    <source>
        <dbReference type="EMBL" id="MBZ7986896.1"/>
    </source>
</evidence>
<dbReference type="InterPro" id="IPR029151">
    <property type="entry name" value="Sensor-like_sf"/>
</dbReference>
<feature type="transmembrane region" description="Helical" evidence="12">
    <location>
        <begin position="159"/>
        <end position="178"/>
    </location>
</feature>
<dbReference type="InterPro" id="IPR033463">
    <property type="entry name" value="sCache_3"/>
</dbReference>
<dbReference type="Gene3D" id="1.10.287.130">
    <property type="match status" value="1"/>
</dbReference>
<keyword evidence="4" id="KW-0808">Transferase</keyword>
<evidence type="ECO:0000313" key="16">
    <source>
        <dbReference type="Proteomes" id="UP000786183"/>
    </source>
</evidence>
<keyword evidence="3" id="KW-0597">Phosphoprotein</keyword>
<organism evidence="15 16">
    <name type="scientific">Campylobacter canadensis</name>
    <dbReference type="NCBI Taxonomy" id="449520"/>
    <lineage>
        <taxon>Bacteria</taxon>
        <taxon>Pseudomonadati</taxon>
        <taxon>Campylobacterota</taxon>
        <taxon>Epsilonproteobacteria</taxon>
        <taxon>Campylobacterales</taxon>
        <taxon>Campylobacteraceae</taxon>
        <taxon>Campylobacter</taxon>
    </lineage>
</organism>
<dbReference type="SMART" id="SM00387">
    <property type="entry name" value="HATPase_c"/>
    <property type="match status" value="1"/>
</dbReference>
<dbReference type="InterPro" id="IPR003594">
    <property type="entry name" value="HATPase_dom"/>
</dbReference>
<dbReference type="InterPro" id="IPR016120">
    <property type="entry name" value="Sig_transdc_His_kin_SpoOB"/>
</dbReference>
<dbReference type="PANTHER" id="PTHR40448">
    <property type="entry name" value="TWO-COMPONENT SENSOR HISTIDINE KINASE"/>
    <property type="match status" value="1"/>
</dbReference>
<comment type="subcellular location">
    <subcellularLocation>
        <location evidence="1">Cell membrane</location>
        <topology evidence="1">Multi-pass membrane protein</topology>
    </subcellularLocation>
</comment>
<dbReference type="SUPFAM" id="SSF55874">
    <property type="entry name" value="ATPase domain of HSP90 chaperone/DNA topoisomerase II/histidine kinase"/>
    <property type="match status" value="1"/>
</dbReference>
<feature type="domain" description="Histidine kinase/HSP90-like ATPase" evidence="14">
    <location>
        <begin position="406"/>
        <end position="511"/>
    </location>
</feature>
<dbReference type="Proteomes" id="UP000786183">
    <property type="component" value="Unassembled WGS sequence"/>
</dbReference>
<dbReference type="SMART" id="SM00091">
    <property type="entry name" value="PAS"/>
    <property type="match status" value="1"/>
</dbReference>
<evidence type="ECO:0000256" key="3">
    <source>
        <dbReference type="ARBA" id="ARBA00022553"/>
    </source>
</evidence>
<dbReference type="InterPro" id="IPR000014">
    <property type="entry name" value="PAS"/>
</dbReference>
<keyword evidence="16" id="KW-1185">Reference proteome</keyword>
<name>A0ABS7WQ46_9BACT</name>
<feature type="domain" description="PAS" evidence="13">
    <location>
        <begin position="199"/>
        <end position="267"/>
    </location>
</feature>
<comment type="caution">
    <text evidence="15">The sequence shown here is derived from an EMBL/GenBank/DDBJ whole genome shotgun (WGS) entry which is preliminary data.</text>
</comment>
<dbReference type="EMBL" id="JACGBB010000003">
    <property type="protein sequence ID" value="MBZ7986896.1"/>
    <property type="molecule type" value="Genomic_DNA"/>
</dbReference>
<dbReference type="InterPro" id="IPR013767">
    <property type="entry name" value="PAS_fold"/>
</dbReference>
<protein>
    <submittedName>
        <fullName evidence="15">GHKL domain-containing protein</fullName>
    </submittedName>
</protein>
<gene>
    <name evidence="15" type="ORF">AVCANL283_02020</name>
</gene>
<dbReference type="InterPro" id="IPR035965">
    <property type="entry name" value="PAS-like_dom_sf"/>
</dbReference>
<evidence type="ECO:0000256" key="4">
    <source>
        <dbReference type="ARBA" id="ARBA00022679"/>
    </source>
</evidence>
<sequence>MRLFTKITLSFFLISFIIICSISIVNFIHTRNLVEKEISNKISAISKTLAQNINLTKKNLNENINKLCKDLDLAFIVIIDKDKKRLSHPNKELIGKLVEGEDSDEALNGKHYISIAKGSLKRSIRSFSPIYKDEKIVGAVIVGVFSDYLDILTFNENKINLYLSIFFILLILLLSVLLNKNIKNILLGYEPKQFRLLLQRQNAILKSLNEGIIAIDNKNTITLINDEAKKIFKLALLEDDLIGKNVDEKIPHSNMSEVLKTKKAQINKKQKLNDITILTNRIPYFIDGKIAGVVASFKNLKDVEKIANKLVNTKKYLDILSANHHEFKNKLHIINALLENNNIKQCKKYLEEISYKQSTNTKSLECFIKDKIILTFLESKFNFIKEFKVDIILDKNSFLNPINNVLLQNDIISILSNTIDNALDALQHTNNKKIKVFIKNNKKYLCIKVSDNANKLKDCEKIFTKGYSSKGENRGYGLFICSEIANKNNGFISVKSHNKDTVFSIFITLKEEND</sequence>
<keyword evidence="5 12" id="KW-0812">Transmembrane</keyword>
<evidence type="ECO:0000256" key="9">
    <source>
        <dbReference type="ARBA" id="ARBA00022989"/>
    </source>
</evidence>
<keyword evidence="8" id="KW-0067">ATP-binding</keyword>
<keyword evidence="11 12" id="KW-0472">Membrane</keyword>
<dbReference type="Pfam" id="PF00989">
    <property type="entry name" value="PAS"/>
    <property type="match status" value="1"/>
</dbReference>
<evidence type="ECO:0000256" key="1">
    <source>
        <dbReference type="ARBA" id="ARBA00004651"/>
    </source>
</evidence>
<evidence type="ECO:0000256" key="7">
    <source>
        <dbReference type="ARBA" id="ARBA00022777"/>
    </source>
</evidence>
<evidence type="ECO:0000259" key="13">
    <source>
        <dbReference type="SMART" id="SM00091"/>
    </source>
</evidence>
<dbReference type="SUPFAM" id="SSF55890">
    <property type="entry name" value="Sporulation response regulatory protein Spo0B"/>
    <property type="match status" value="1"/>
</dbReference>
<keyword evidence="7" id="KW-0418">Kinase</keyword>
<evidence type="ECO:0000256" key="8">
    <source>
        <dbReference type="ARBA" id="ARBA00022840"/>
    </source>
</evidence>
<keyword evidence="10" id="KW-0902">Two-component regulatory system</keyword>
<reference evidence="15 16" key="1">
    <citation type="submission" date="2020-07" db="EMBL/GenBank/DDBJ databases">
        <title>Transfer of Campylobacter canadensis to the novel genus Avispirillum gen. nov., that also includes two novel species recovered from migratory waterfowl: Avispirillum anseris sp. nov. and Avispirillum brantae sp. nov.</title>
        <authorList>
            <person name="Miller W.G."/>
            <person name="Chapman M.H."/>
            <person name="Yee E."/>
            <person name="Inglis G.D."/>
        </authorList>
    </citation>
    <scope>NUCLEOTIDE SEQUENCE [LARGE SCALE GENOMIC DNA]</scope>
    <source>
        <strain evidence="15 16">L283</strain>
    </source>
</reference>
<keyword evidence="2" id="KW-1003">Cell membrane</keyword>
<keyword evidence="6" id="KW-0547">Nucleotide-binding</keyword>
<accession>A0ABS7WQ46</accession>
<keyword evidence="9 12" id="KW-1133">Transmembrane helix</keyword>
<evidence type="ECO:0000256" key="2">
    <source>
        <dbReference type="ARBA" id="ARBA00022475"/>
    </source>
</evidence>
<dbReference type="SUPFAM" id="SSF103190">
    <property type="entry name" value="Sensory domain-like"/>
    <property type="match status" value="1"/>
</dbReference>
<dbReference type="PANTHER" id="PTHR40448:SF1">
    <property type="entry name" value="TWO-COMPONENT SENSOR HISTIDINE KINASE"/>
    <property type="match status" value="1"/>
</dbReference>
<feature type="transmembrane region" description="Helical" evidence="12">
    <location>
        <begin position="7"/>
        <end position="28"/>
    </location>
</feature>
<dbReference type="InterPro" id="IPR036890">
    <property type="entry name" value="HATPase_C_sf"/>
</dbReference>
<dbReference type="SUPFAM" id="SSF55785">
    <property type="entry name" value="PYP-like sensor domain (PAS domain)"/>
    <property type="match status" value="1"/>
</dbReference>
<evidence type="ECO:0000259" key="14">
    <source>
        <dbReference type="SMART" id="SM00387"/>
    </source>
</evidence>